<feature type="region of interest" description="Disordered" evidence="1">
    <location>
        <begin position="1"/>
        <end position="26"/>
    </location>
</feature>
<evidence type="ECO:0000256" key="1">
    <source>
        <dbReference type="SAM" id="MobiDB-lite"/>
    </source>
</evidence>
<comment type="caution">
    <text evidence="2">The sequence shown here is derived from an EMBL/GenBank/DDBJ whole genome shotgun (WGS) entry which is preliminary data.</text>
</comment>
<name>A0ABU7MMX2_9ACTN</name>
<dbReference type="Pfam" id="PF20060">
    <property type="entry name" value="DUF6459"/>
    <property type="match status" value="1"/>
</dbReference>
<organism evidence="2 3">
    <name type="scientific">Gordonia prachuapensis</name>
    <dbReference type="NCBI Taxonomy" id="3115651"/>
    <lineage>
        <taxon>Bacteria</taxon>
        <taxon>Bacillati</taxon>
        <taxon>Actinomycetota</taxon>
        <taxon>Actinomycetes</taxon>
        <taxon>Mycobacteriales</taxon>
        <taxon>Gordoniaceae</taxon>
        <taxon>Gordonia</taxon>
    </lineage>
</organism>
<keyword evidence="3" id="KW-1185">Reference proteome</keyword>
<dbReference type="InterPro" id="IPR045596">
    <property type="entry name" value="DUF6459"/>
</dbReference>
<dbReference type="EMBL" id="JAZDUE010000001">
    <property type="protein sequence ID" value="MEE4021651.1"/>
    <property type="molecule type" value="Genomic_DNA"/>
</dbReference>
<evidence type="ECO:0000313" key="3">
    <source>
        <dbReference type="Proteomes" id="UP001335729"/>
    </source>
</evidence>
<dbReference type="Proteomes" id="UP001335729">
    <property type="component" value="Unassembled WGS sequence"/>
</dbReference>
<accession>A0ABU7MMX2</accession>
<proteinExistence type="predicted"/>
<dbReference type="RefSeq" id="WP_330502973.1">
    <property type="nucleotide sequence ID" value="NZ_JAZDUE010000001.1"/>
</dbReference>
<sequence length="188" mass="19893">METPRVLIRPAAPYEPPPHPVDHSGDIVALPAAADPAATPAAGTRQRGAPPTVAVSRAGIDARRFAIRAITLVLEVVDRRRSLAQLDPVAPVPLIDSVEALVRACSTGAAGPGAGGGETAGLRRLHVQMLGPGAAEVFGSYRRGQRVRAFAGRIEQMPRRVRPAPGTPRPGLTRTVEYRWQLVAFTLV</sequence>
<evidence type="ECO:0000313" key="2">
    <source>
        <dbReference type="EMBL" id="MEE4021651.1"/>
    </source>
</evidence>
<protein>
    <submittedName>
        <fullName evidence="2">Rv3235 family protein</fullName>
    </submittedName>
</protein>
<gene>
    <name evidence="2" type="ORF">V1Y59_01065</name>
</gene>
<reference evidence="2 3" key="1">
    <citation type="submission" date="2024-01" db="EMBL/GenBank/DDBJ databases">
        <title>Draft genome sequence of Gordonia sp. PKS22-38.</title>
        <authorList>
            <person name="Suphannarot A."/>
            <person name="Mingma R."/>
        </authorList>
    </citation>
    <scope>NUCLEOTIDE SEQUENCE [LARGE SCALE GENOMIC DNA]</scope>
    <source>
        <strain evidence="2 3">PKS22-38</strain>
    </source>
</reference>